<organism evidence="1 2">
    <name type="scientific">Gossypium arboreum</name>
    <name type="common">Tree cotton</name>
    <name type="synonym">Gossypium nanking</name>
    <dbReference type="NCBI Taxonomy" id="29729"/>
    <lineage>
        <taxon>Eukaryota</taxon>
        <taxon>Viridiplantae</taxon>
        <taxon>Streptophyta</taxon>
        <taxon>Embryophyta</taxon>
        <taxon>Tracheophyta</taxon>
        <taxon>Spermatophyta</taxon>
        <taxon>Magnoliopsida</taxon>
        <taxon>eudicotyledons</taxon>
        <taxon>Gunneridae</taxon>
        <taxon>Pentapetalae</taxon>
        <taxon>rosids</taxon>
        <taxon>malvids</taxon>
        <taxon>Malvales</taxon>
        <taxon>Malvaceae</taxon>
        <taxon>Malvoideae</taxon>
        <taxon>Gossypium</taxon>
    </lineage>
</organism>
<keyword evidence="2" id="KW-1185">Reference proteome</keyword>
<dbReference type="EMBL" id="JARKNE010000012">
    <property type="protein sequence ID" value="KAK5777401.1"/>
    <property type="molecule type" value="Genomic_DNA"/>
</dbReference>
<gene>
    <name evidence="1" type="ORF">PVK06_045368</name>
</gene>
<protein>
    <submittedName>
        <fullName evidence="1">Uncharacterized protein</fullName>
    </submittedName>
</protein>
<evidence type="ECO:0000313" key="2">
    <source>
        <dbReference type="Proteomes" id="UP001358586"/>
    </source>
</evidence>
<sequence>MGPHMLKPLRFTSIFVFFFQVILGDSGFASYLLCYSDKSREDVEVYNWTLKSLIDMGDT</sequence>
<dbReference type="Proteomes" id="UP001358586">
    <property type="component" value="Chromosome 12"/>
</dbReference>
<reference evidence="1 2" key="1">
    <citation type="submission" date="2023-03" db="EMBL/GenBank/DDBJ databases">
        <title>WGS of Gossypium arboreum.</title>
        <authorList>
            <person name="Yu D."/>
        </authorList>
    </citation>
    <scope>NUCLEOTIDE SEQUENCE [LARGE SCALE GENOMIC DNA]</scope>
    <source>
        <tissue evidence="1">Leaf</tissue>
    </source>
</reference>
<accession>A0ABR0MU40</accession>
<evidence type="ECO:0000313" key="1">
    <source>
        <dbReference type="EMBL" id="KAK5777401.1"/>
    </source>
</evidence>
<comment type="caution">
    <text evidence="1">The sequence shown here is derived from an EMBL/GenBank/DDBJ whole genome shotgun (WGS) entry which is preliminary data.</text>
</comment>
<name>A0ABR0MU40_GOSAR</name>
<proteinExistence type="predicted"/>